<dbReference type="Pfam" id="PF12885">
    <property type="entry name" value="TORC_M"/>
    <property type="match status" value="1"/>
</dbReference>
<feature type="domain" description="Transducer of regulated CREB activity N-terminal" evidence="11">
    <location>
        <begin position="40"/>
        <end position="77"/>
    </location>
</feature>
<sequence>RCWSQSMCKNIVAGLEIANLSSVTNNNINVWLDHLVDMANPRKFSEKIALHNQKQAEETAEFNRIMKEVSDATNKSALNCMEDHDSSQSPNQSHRERPRSAQVGPMRSRPAEKRMNPYSGVYLSPPPDTTWRRTHSDSSLHTSSHESANYRKTLECQSQMMMDEYDQGRRLSSASPVGRPRSVNDMPRVPGISIYPSQQDPGAIQIPISGNNTGSLPDLTSFHIPSPLSMPLDHDDPTNPCGLSYYSTRSLSPTPHSPSGRVGYGTPPNEAPGPPSPHMGNVNHLFVPSYPSHKVLQHSKERLQDYTSSYLPPISSIHQTTPQSPYGNTSPCGSSPQSPTSPTSVGRVMNSSADHNNYFRQANALHHHFEQICMDDSSQIRTPDPGYYSTSPLNNPYNRVAQGNTSPNTPSSIPDIVLTDFSNSEELSMSKDFGVNMTLDSDLFPSDECLREGLVPVDLDELQMLNNCPDMIADPATEDHLRLDRL</sequence>
<keyword evidence="9" id="KW-0539">Nucleus</keyword>
<evidence type="ECO:0000256" key="2">
    <source>
        <dbReference type="ARBA" id="ARBA00004496"/>
    </source>
</evidence>
<dbReference type="GO" id="GO:0008140">
    <property type="term" value="F:cAMP response element binding protein binding"/>
    <property type="evidence" value="ECO:0007669"/>
    <property type="project" value="InterPro"/>
</dbReference>
<keyword evidence="4" id="KW-0963">Cytoplasm</keyword>
<dbReference type="InterPro" id="IPR024785">
    <property type="entry name" value="TORC_C"/>
</dbReference>
<feature type="domain" description="Transducer of regulated CREB activity middle" evidence="12">
    <location>
        <begin position="178"/>
        <end position="241"/>
    </location>
</feature>
<keyword evidence="5" id="KW-0597">Phosphoprotein</keyword>
<evidence type="ECO:0000259" key="11">
    <source>
        <dbReference type="Pfam" id="PF12884"/>
    </source>
</evidence>
<name>A0A0A9W1U8_LYGHE</name>
<reference evidence="16" key="3">
    <citation type="journal article" date="2016" name="Gigascience">
        <title>De novo construction of an expanded transcriptome assembly for the western tarnished plant bug, Lygus hesperus.</title>
        <authorList>
            <person name="Tassone E.E."/>
            <person name="Geib S.M."/>
            <person name="Hall B."/>
            <person name="Fabrick J.A."/>
            <person name="Brent C.S."/>
            <person name="Hull J.J."/>
        </authorList>
    </citation>
    <scope>NUCLEOTIDE SEQUENCE</scope>
</reference>
<keyword evidence="6" id="KW-0805">Transcription regulation</keyword>
<evidence type="ECO:0000256" key="4">
    <source>
        <dbReference type="ARBA" id="ARBA00022490"/>
    </source>
</evidence>
<evidence type="ECO:0000256" key="1">
    <source>
        <dbReference type="ARBA" id="ARBA00004123"/>
    </source>
</evidence>
<organism evidence="14">
    <name type="scientific">Lygus hesperus</name>
    <name type="common">Western plant bug</name>
    <dbReference type="NCBI Taxonomy" id="30085"/>
    <lineage>
        <taxon>Eukaryota</taxon>
        <taxon>Metazoa</taxon>
        <taxon>Ecdysozoa</taxon>
        <taxon>Arthropoda</taxon>
        <taxon>Hexapoda</taxon>
        <taxon>Insecta</taxon>
        <taxon>Pterygota</taxon>
        <taxon>Neoptera</taxon>
        <taxon>Paraneoptera</taxon>
        <taxon>Hemiptera</taxon>
        <taxon>Heteroptera</taxon>
        <taxon>Panheteroptera</taxon>
        <taxon>Cimicomorpha</taxon>
        <taxon>Miridae</taxon>
        <taxon>Mirini</taxon>
        <taxon>Lygus</taxon>
    </lineage>
</organism>
<comment type="similarity">
    <text evidence="3">Belongs to the TORC family.</text>
</comment>
<dbReference type="Pfam" id="PF12886">
    <property type="entry name" value="TORC_C"/>
    <property type="match status" value="1"/>
</dbReference>
<reference evidence="14" key="2">
    <citation type="submission" date="2014-07" db="EMBL/GenBank/DDBJ databases">
        <authorList>
            <person name="Hull J."/>
        </authorList>
    </citation>
    <scope>NUCLEOTIDE SEQUENCE</scope>
</reference>
<evidence type="ECO:0000313" key="16">
    <source>
        <dbReference type="EMBL" id="JAQ06257.1"/>
    </source>
</evidence>
<feature type="region of interest" description="Disordered" evidence="10">
    <location>
        <begin position="80"/>
        <end position="146"/>
    </location>
</feature>
<dbReference type="EMBL" id="GBHO01041805">
    <property type="protein sequence ID" value="JAG01799.1"/>
    <property type="molecule type" value="Transcribed_RNA"/>
</dbReference>
<evidence type="ECO:0000256" key="3">
    <source>
        <dbReference type="ARBA" id="ARBA00007167"/>
    </source>
</evidence>
<accession>A0A0A9W1U8</accession>
<dbReference type="InterPro" id="IPR024783">
    <property type="entry name" value="TORC_N"/>
</dbReference>
<dbReference type="AlphaFoldDB" id="A0A0A9W1U8"/>
<dbReference type="GO" id="GO:0005634">
    <property type="term" value="C:nucleus"/>
    <property type="evidence" value="ECO:0007669"/>
    <property type="project" value="UniProtKB-SubCell"/>
</dbReference>
<feature type="region of interest" description="Disordered" evidence="10">
    <location>
        <begin position="313"/>
        <end position="351"/>
    </location>
</feature>
<dbReference type="InterPro" id="IPR024784">
    <property type="entry name" value="TORC_M"/>
</dbReference>
<evidence type="ECO:0000259" key="12">
    <source>
        <dbReference type="Pfam" id="PF12885"/>
    </source>
</evidence>
<evidence type="ECO:0000256" key="5">
    <source>
        <dbReference type="ARBA" id="ARBA00022553"/>
    </source>
</evidence>
<dbReference type="Pfam" id="PF12884">
    <property type="entry name" value="TORC_N"/>
    <property type="match status" value="1"/>
</dbReference>
<feature type="domain" description="Transducer of regulated CREB activity C-terminal" evidence="13">
    <location>
        <begin position="414"/>
        <end position="486"/>
    </location>
</feature>
<dbReference type="GO" id="GO:0005737">
    <property type="term" value="C:cytoplasm"/>
    <property type="evidence" value="ECO:0007669"/>
    <property type="project" value="UniProtKB-SubCell"/>
</dbReference>
<keyword evidence="8" id="KW-0804">Transcription</keyword>
<feature type="compositionally biased region" description="Polar residues" evidence="10">
    <location>
        <begin position="245"/>
        <end position="254"/>
    </location>
</feature>
<feature type="compositionally biased region" description="Polar residues" evidence="10">
    <location>
        <begin position="313"/>
        <end position="328"/>
    </location>
</feature>
<evidence type="ECO:0000259" key="13">
    <source>
        <dbReference type="Pfam" id="PF12886"/>
    </source>
</evidence>
<dbReference type="GO" id="GO:0051289">
    <property type="term" value="P:protein homotetramerization"/>
    <property type="evidence" value="ECO:0007669"/>
    <property type="project" value="InterPro"/>
</dbReference>
<proteinExistence type="inferred from homology"/>
<feature type="region of interest" description="Disordered" evidence="10">
    <location>
        <begin position="227"/>
        <end position="278"/>
    </location>
</feature>
<evidence type="ECO:0000313" key="14">
    <source>
        <dbReference type="EMBL" id="JAG01794.1"/>
    </source>
</evidence>
<dbReference type="EMBL" id="GDHC01012372">
    <property type="protein sequence ID" value="JAQ06257.1"/>
    <property type="molecule type" value="Transcribed_RNA"/>
</dbReference>
<evidence type="ECO:0000256" key="7">
    <source>
        <dbReference type="ARBA" id="ARBA00023159"/>
    </source>
</evidence>
<dbReference type="PANTHER" id="PTHR13589">
    <property type="entry name" value="CREB-REGULATED TRANSCRIPTION COACTIVATOR"/>
    <property type="match status" value="1"/>
</dbReference>
<comment type="subcellular location">
    <subcellularLocation>
        <location evidence="2">Cytoplasm</location>
    </subcellularLocation>
    <subcellularLocation>
        <location evidence="1">Nucleus</location>
    </subcellularLocation>
</comment>
<feature type="non-terminal residue" evidence="14">
    <location>
        <position position="1"/>
    </location>
</feature>
<evidence type="ECO:0000256" key="9">
    <source>
        <dbReference type="ARBA" id="ARBA00023242"/>
    </source>
</evidence>
<evidence type="ECO:0000256" key="6">
    <source>
        <dbReference type="ARBA" id="ARBA00023015"/>
    </source>
</evidence>
<gene>
    <name evidence="14" type="primary">Crtc1_0</name>
    <name evidence="16" type="synonym">Crtc1_1</name>
    <name evidence="15" type="synonym">Crtc1_3</name>
    <name evidence="14" type="ORF">CM83_31032</name>
    <name evidence="15" type="ORF">CM83_31036</name>
    <name evidence="16" type="ORF">g.37269</name>
</gene>
<keyword evidence="7" id="KW-0010">Activator</keyword>
<feature type="region of interest" description="Disordered" evidence="10">
    <location>
        <begin position="170"/>
        <end position="189"/>
    </location>
</feature>
<reference evidence="14" key="1">
    <citation type="journal article" date="2014" name="PLoS ONE">
        <title>Transcriptome-Based Identification of ABC Transporters in the Western Tarnished Plant Bug Lygus hesperus.</title>
        <authorList>
            <person name="Hull J.J."/>
            <person name="Chaney K."/>
            <person name="Geib S.M."/>
            <person name="Fabrick J.A."/>
            <person name="Brent C.S."/>
            <person name="Walsh D."/>
            <person name="Lavine L.C."/>
        </authorList>
    </citation>
    <scope>NUCLEOTIDE SEQUENCE</scope>
</reference>
<feature type="compositionally biased region" description="Low complexity" evidence="10">
    <location>
        <begin position="329"/>
        <end position="344"/>
    </location>
</feature>
<dbReference type="GO" id="GO:0045944">
    <property type="term" value="P:positive regulation of transcription by RNA polymerase II"/>
    <property type="evidence" value="ECO:0007669"/>
    <property type="project" value="TreeGrafter"/>
</dbReference>
<dbReference type="EMBL" id="GBHO01041810">
    <property type="protein sequence ID" value="JAG01794.1"/>
    <property type="molecule type" value="Transcribed_RNA"/>
</dbReference>
<evidence type="ECO:0000313" key="15">
    <source>
        <dbReference type="EMBL" id="JAG01799.1"/>
    </source>
</evidence>
<dbReference type="PANTHER" id="PTHR13589:SF15">
    <property type="entry name" value="CREB-REGULATED TRANSCRIPTION COACTIVATOR, ISOFORM B"/>
    <property type="match status" value="1"/>
</dbReference>
<protein>
    <submittedName>
        <fullName evidence="14">CREB-regulated transcription coactivator 1</fullName>
    </submittedName>
</protein>
<evidence type="ECO:0000256" key="8">
    <source>
        <dbReference type="ARBA" id="ARBA00023163"/>
    </source>
</evidence>
<dbReference type="InterPro" id="IPR024786">
    <property type="entry name" value="TORC"/>
</dbReference>
<evidence type="ECO:0000256" key="10">
    <source>
        <dbReference type="SAM" id="MobiDB-lite"/>
    </source>
</evidence>